<protein>
    <submittedName>
        <fullName evidence="2">Uncharacterized protein</fullName>
    </submittedName>
</protein>
<keyword evidence="3" id="KW-1185">Reference proteome</keyword>
<organism evidence="2 3">
    <name type="scientific">Periplaneta americana</name>
    <name type="common">American cockroach</name>
    <name type="synonym">Blatta americana</name>
    <dbReference type="NCBI Taxonomy" id="6978"/>
    <lineage>
        <taxon>Eukaryota</taxon>
        <taxon>Metazoa</taxon>
        <taxon>Ecdysozoa</taxon>
        <taxon>Arthropoda</taxon>
        <taxon>Hexapoda</taxon>
        <taxon>Insecta</taxon>
        <taxon>Pterygota</taxon>
        <taxon>Neoptera</taxon>
        <taxon>Polyneoptera</taxon>
        <taxon>Dictyoptera</taxon>
        <taxon>Blattodea</taxon>
        <taxon>Blattoidea</taxon>
        <taxon>Blattidae</taxon>
        <taxon>Blattinae</taxon>
        <taxon>Periplaneta</taxon>
    </lineage>
</organism>
<evidence type="ECO:0000313" key="3">
    <source>
        <dbReference type="Proteomes" id="UP001148838"/>
    </source>
</evidence>
<evidence type="ECO:0000256" key="1">
    <source>
        <dbReference type="SAM" id="MobiDB-lite"/>
    </source>
</evidence>
<feature type="compositionally biased region" description="Gly residues" evidence="1">
    <location>
        <begin position="66"/>
        <end position="75"/>
    </location>
</feature>
<evidence type="ECO:0000313" key="2">
    <source>
        <dbReference type="EMBL" id="KAJ4428264.1"/>
    </source>
</evidence>
<gene>
    <name evidence="2" type="ORF">ANN_24281</name>
</gene>
<feature type="region of interest" description="Disordered" evidence="1">
    <location>
        <begin position="55"/>
        <end position="77"/>
    </location>
</feature>
<comment type="caution">
    <text evidence="2">The sequence shown here is derived from an EMBL/GenBank/DDBJ whole genome shotgun (WGS) entry which is preliminary data.</text>
</comment>
<dbReference type="EMBL" id="JAJSOF020000037">
    <property type="protein sequence ID" value="KAJ4428264.1"/>
    <property type="molecule type" value="Genomic_DNA"/>
</dbReference>
<reference evidence="2 3" key="1">
    <citation type="journal article" date="2022" name="Allergy">
        <title>Genome assembly and annotation of Periplaneta americana reveal a comprehensive cockroach allergen profile.</title>
        <authorList>
            <person name="Wang L."/>
            <person name="Xiong Q."/>
            <person name="Saelim N."/>
            <person name="Wang L."/>
            <person name="Nong W."/>
            <person name="Wan A.T."/>
            <person name="Shi M."/>
            <person name="Liu X."/>
            <person name="Cao Q."/>
            <person name="Hui J.H.L."/>
            <person name="Sookrung N."/>
            <person name="Leung T.F."/>
            <person name="Tungtrongchitr A."/>
            <person name="Tsui S.K.W."/>
        </authorList>
    </citation>
    <scope>NUCLEOTIDE SEQUENCE [LARGE SCALE GENOMIC DNA]</scope>
    <source>
        <strain evidence="2">PWHHKU_190912</strain>
    </source>
</reference>
<dbReference type="Proteomes" id="UP001148838">
    <property type="component" value="Unassembled WGS sequence"/>
</dbReference>
<feature type="region of interest" description="Disordered" evidence="1">
    <location>
        <begin position="1"/>
        <end position="37"/>
    </location>
</feature>
<proteinExistence type="predicted"/>
<accession>A0ABQ8S2M3</accession>
<sequence length="97" mass="10749">MAGLCEGGNEPPGSLKASKGTWFRERHYDDTPLGGQRQIQMERSLTPRVLTTTGLNCQEEEKEDGNGGGGGGGDNGELMKVRHVKQEYQEKIYFFSR</sequence>
<name>A0ABQ8S2M3_PERAM</name>